<evidence type="ECO:0000256" key="4">
    <source>
        <dbReference type="SAM" id="MobiDB-lite"/>
    </source>
</evidence>
<feature type="domain" description="Type II restriction enzyme NaeI" evidence="5">
    <location>
        <begin position="26"/>
        <end position="310"/>
    </location>
</feature>
<dbReference type="InterPro" id="IPR037057">
    <property type="entry name" value="DNA_rep_MutH/T2_RE_sf"/>
</dbReference>
<proteinExistence type="predicted"/>
<dbReference type="GO" id="GO:0003677">
    <property type="term" value="F:DNA binding"/>
    <property type="evidence" value="ECO:0007669"/>
    <property type="project" value="InterPro"/>
</dbReference>
<evidence type="ECO:0000313" key="7">
    <source>
        <dbReference type="Proteomes" id="UP000243342"/>
    </source>
</evidence>
<dbReference type="EMBL" id="MLCF01000025">
    <property type="protein sequence ID" value="OIV38308.1"/>
    <property type="molecule type" value="Genomic_DNA"/>
</dbReference>
<evidence type="ECO:0000256" key="1">
    <source>
        <dbReference type="ARBA" id="ARBA00022722"/>
    </source>
</evidence>
<dbReference type="InterPro" id="IPR036388">
    <property type="entry name" value="WH-like_DNA-bd_sf"/>
</dbReference>
<evidence type="ECO:0000259" key="5">
    <source>
        <dbReference type="Pfam" id="PF09126"/>
    </source>
</evidence>
<keyword evidence="1" id="KW-0540">Nuclease</keyword>
<dbReference type="GO" id="GO:0009036">
    <property type="term" value="F:type II site-specific deoxyribonuclease activity"/>
    <property type="evidence" value="ECO:0007669"/>
    <property type="project" value="InterPro"/>
</dbReference>
<keyword evidence="7" id="KW-1185">Reference proteome</keyword>
<evidence type="ECO:0000313" key="6">
    <source>
        <dbReference type="EMBL" id="OIV38308.1"/>
    </source>
</evidence>
<name>A0A1J7C9W4_9ACTN</name>
<dbReference type="STRING" id="1428644.BIV57_06485"/>
<organism evidence="6 7">
    <name type="scientific">Mangrovactinospora gilvigrisea</name>
    <dbReference type="NCBI Taxonomy" id="1428644"/>
    <lineage>
        <taxon>Bacteria</taxon>
        <taxon>Bacillati</taxon>
        <taxon>Actinomycetota</taxon>
        <taxon>Actinomycetes</taxon>
        <taxon>Kitasatosporales</taxon>
        <taxon>Streptomycetaceae</taxon>
        <taxon>Mangrovactinospora</taxon>
    </lineage>
</organism>
<evidence type="ECO:0000256" key="3">
    <source>
        <dbReference type="ARBA" id="ARBA00022801"/>
    </source>
</evidence>
<keyword evidence="2 6" id="KW-0255">Endonuclease</keyword>
<dbReference type="GO" id="GO:0009307">
    <property type="term" value="P:DNA restriction-modification system"/>
    <property type="evidence" value="ECO:0007669"/>
    <property type="project" value="InterPro"/>
</dbReference>
<comment type="caution">
    <text evidence="6">The sequence shown here is derived from an EMBL/GenBank/DDBJ whole genome shotgun (WGS) entry which is preliminary data.</text>
</comment>
<sequence>MENSVHNAQPVLPGSEPPRDSEIEQVRIELQALDPDGRRFAAAIRRTFDMLLDGRNTGRFRWEQLFKTEKTHCGTLVEINLQREFGFDGGQSMDYSVTGIDVDCKYSQAMWHWTIPPEAIGHICLLVWADDQAGIWSAGLARITDDILNQGRNRDGKSTIRAAKRGRITWLHRDATLPENVLLRLPQSDIDAIFGQSSGQARVNELFRRAQGRIISRATIATVAQQEDYMKRVRGNGGARTHLRPEGIIVLGQYSSDAQLAGALGVPVPGRGDSISVRLARVDLSFPDVPVVEINGAQWRVARPEDPVQPAPTLPKR</sequence>
<dbReference type="InterPro" id="IPR011335">
    <property type="entry name" value="Restrct_endonuc-II-like"/>
</dbReference>
<reference evidence="6 7" key="1">
    <citation type="submission" date="2016-10" db="EMBL/GenBank/DDBJ databases">
        <title>Genome sequence of Streptomyces gilvigriseus MUSC 26.</title>
        <authorList>
            <person name="Lee L.-H."/>
            <person name="Ser H.-L."/>
        </authorList>
    </citation>
    <scope>NUCLEOTIDE SEQUENCE [LARGE SCALE GENOMIC DNA]</scope>
    <source>
        <strain evidence="6 7">MUSC 26</strain>
    </source>
</reference>
<dbReference type="AlphaFoldDB" id="A0A1J7C9W4"/>
<dbReference type="SUPFAM" id="SSF52980">
    <property type="entry name" value="Restriction endonuclease-like"/>
    <property type="match status" value="1"/>
</dbReference>
<accession>A0A1J7C9W4</accession>
<dbReference type="Pfam" id="PF09126">
    <property type="entry name" value="NaeI"/>
    <property type="match status" value="1"/>
</dbReference>
<dbReference type="Proteomes" id="UP000243342">
    <property type="component" value="Unassembled WGS sequence"/>
</dbReference>
<dbReference type="InterPro" id="IPR015210">
    <property type="entry name" value="NaeI"/>
</dbReference>
<protein>
    <submittedName>
        <fullName evidence="6">Restriction endonuclease</fullName>
    </submittedName>
</protein>
<dbReference type="RefSeq" id="WP_071655716.1">
    <property type="nucleotide sequence ID" value="NZ_MLCF01000025.1"/>
</dbReference>
<evidence type="ECO:0000256" key="2">
    <source>
        <dbReference type="ARBA" id="ARBA00022759"/>
    </source>
</evidence>
<keyword evidence="3" id="KW-0378">Hydrolase</keyword>
<dbReference type="CDD" id="cd22338">
    <property type="entry name" value="NaeI-like"/>
    <property type="match status" value="1"/>
</dbReference>
<feature type="region of interest" description="Disordered" evidence="4">
    <location>
        <begin position="1"/>
        <end position="20"/>
    </location>
</feature>
<dbReference type="Gene3D" id="1.10.10.10">
    <property type="entry name" value="Winged helix-like DNA-binding domain superfamily/Winged helix DNA-binding domain"/>
    <property type="match status" value="1"/>
</dbReference>
<gene>
    <name evidence="6" type="ORF">BIV57_06485</name>
</gene>
<dbReference type="Gene3D" id="3.40.600.10">
    <property type="entry name" value="DNA mismatch repair MutH/Restriction endonuclease, type II"/>
    <property type="match status" value="1"/>
</dbReference>